<dbReference type="GO" id="GO:0008301">
    <property type="term" value="F:DNA binding, bending"/>
    <property type="evidence" value="ECO:0007669"/>
    <property type="project" value="InterPro"/>
</dbReference>
<keyword evidence="6" id="KW-0472">Membrane</keyword>
<keyword evidence="6" id="KW-1133">Transmembrane helix</keyword>
<reference evidence="8" key="1">
    <citation type="submission" date="2023-06" db="EMBL/GenBank/DDBJ databases">
        <title>Genome-scale phylogeny and comparative genomics of the fungal order Sordariales.</title>
        <authorList>
            <consortium name="Lawrence Berkeley National Laboratory"/>
            <person name="Hensen N."/>
            <person name="Bonometti L."/>
            <person name="Westerberg I."/>
            <person name="Brannstrom I.O."/>
            <person name="Guillou S."/>
            <person name="Cros-Aarteil S."/>
            <person name="Calhoun S."/>
            <person name="Haridas S."/>
            <person name="Kuo A."/>
            <person name="Mondo S."/>
            <person name="Pangilinan J."/>
            <person name="Riley R."/>
            <person name="Labutti K."/>
            <person name="Andreopoulos B."/>
            <person name="Lipzen A."/>
            <person name="Chen C."/>
            <person name="Yanf M."/>
            <person name="Daum C."/>
            <person name="Ng V."/>
            <person name="Clum A."/>
            <person name="Steindorff A."/>
            <person name="Ohm R."/>
            <person name="Martin F."/>
            <person name="Silar P."/>
            <person name="Natvig D."/>
            <person name="Lalanne C."/>
            <person name="Gautier V."/>
            <person name="Ament-Velasquez S.L."/>
            <person name="Kruys A."/>
            <person name="Hutchinson M.I."/>
            <person name="Powell A.J."/>
            <person name="Barry K."/>
            <person name="Miller A.N."/>
            <person name="Grigoriev I.V."/>
            <person name="Debuchy R."/>
            <person name="Gladieux P."/>
            <person name="Thoren M.H."/>
            <person name="Johannesson H."/>
        </authorList>
    </citation>
    <scope>NUCLEOTIDE SEQUENCE</scope>
    <source>
        <strain evidence="8">SMH2532-1</strain>
    </source>
</reference>
<dbReference type="Pfam" id="PF04769">
    <property type="entry name" value="MATalpha_HMGbox"/>
    <property type="match status" value="1"/>
</dbReference>
<keyword evidence="4" id="KW-0539">Nucleus</keyword>
<feature type="domain" description="Alpha box" evidence="7">
    <location>
        <begin position="17"/>
        <end position="103"/>
    </location>
</feature>
<comment type="caution">
    <text evidence="8">The sequence shown here is derived from an EMBL/GenBank/DDBJ whole genome shotgun (WGS) entry which is preliminary data.</text>
</comment>
<evidence type="ECO:0000313" key="9">
    <source>
        <dbReference type="Proteomes" id="UP001174936"/>
    </source>
</evidence>
<dbReference type="AlphaFoldDB" id="A0AA40CZX7"/>
<evidence type="ECO:0000256" key="6">
    <source>
        <dbReference type="SAM" id="Phobius"/>
    </source>
</evidence>
<keyword evidence="6" id="KW-0812">Transmembrane</keyword>
<organism evidence="8 9">
    <name type="scientific">Cercophora newfieldiana</name>
    <dbReference type="NCBI Taxonomy" id="92897"/>
    <lineage>
        <taxon>Eukaryota</taxon>
        <taxon>Fungi</taxon>
        <taxon>Dikarya</taxon>
        <taxon>Ascomycota</taxon>
        <taxon>Pezizomycotina</taxon>
        <taxon>Sordariomycetes</taxon>
        <taxon>Sordariomycetidae</taxon>
        <taxon>Sordariales</taxon>
        <taxon>Lasiosphaeriaceae</taxon>
        <taxon>Cercophora</taxon>
    </lineage>
</organism>
<evidence type="ECO:0000256" key="1">
    <source>
        <dbReference type="ARBA" id="ARBA00023015"/>
    </source>
</evidence>
<protein>
    <recommendedName>
        <fullName evidence="7">Alpha box domain-containing protein</fullName>
    </recommendedName>
</protein>
<keyword evidence="3" id="KW-0804">Transcription</keyword>
<proteinExistence type="predicted"/>
<sequence>MIVMGCRDPFDTRRKLFLGNESISLQIWISFAVGWLGVVTRDDYMRVMCWTLIQQRGWPKIERATLPIDSLSLFTACTKAGLRVADPDKIIAQLSGAGGDVVCINTKPTRRAEKPTEKEDDLANMQPRARHVAGARNPSQPPADHRRREHLQLWGRQ</sequence>
<feature type="transmembrane region" description="Helical" evidence="6">
    <location>
        <begin position="23"/>
        <end position="40"/>
    </location>
</feature>
<evidence type="ECO:0000259" key="7">
    <source>
        <dbReference type="Pfam" id="PF04769"/>
    </source>
</evidence>
<accession>A0AA40CZX7</accession>
<evidence type="ECO:0000256" key="3">
    <source>
        <dbReference type="ARBA" id="ARBA00023163"/>
    </source>
</evidence>
<evidence type="ECO:0000313" key="8">
    <source>
        <dbReference type="EMBL" id="KAK0655433.1"/>
    </source>
</evidence>
<dbReference type="GO" id="GO:0045895">
    <property type="term" value="P:positive regulation of mating-type specific transcription, DNA-templated"/>
    <property type="evidence" value="ECO:0007669"/>
    <property type="project" value="InterPro"/>
</dbReference>
<gene>
    <name evidence="8" type="ORF">B0T16DRAFT_396931</name>
</gene>
<feature type="region of interest" description="Disordered" evidence="5">
    <location>
        <begin position="108"/>
        <end position="157"/>
    </location>
</feature>
<dbReference type="EMBL" id="JAULSV010000001">
    <property type="protein sequence ID" value="KAK0655433.1"/>
    <property type="molecule type" value="Genomic_DNA"/>
</dbReference>
<keyword evidence="9" id="KW-1185">Reference proteome</keyword>
<evidence type="ECO:0000256" key="2">
    <source>
        <dbReference type="ARBA" id="ARBA00023125"/>
    </source>
</evidence>
<keyword evidence="2" id="KW-0238">DNA-binding</keyword>
<evidence type="ECO:0000256" key="4">
    <source>
        <dbReference type="ARBA" id="ARBA00023242"/>
    </source>
</evidence>
<dbReference type="InterPro" id="IPR006856">
    <property type="entry name" value="MATalpha_HMGbox"/>
</dbReference>
<name>A0AA40CZX7_9PEZI</name>
<dbReference type="GO" id="GO:0005634">
    <property type="term" value="C:nucleus"/>
    <property type="evidence" value="ECO:0007669"/>
    <property type="project" value="InterPro"/>
</dbReference>
<dbReference type="Proteomes" id="UP001174936">
    <property type="component" value="Unassembled WGS sequence"/>
</dbReference>
<evidence type="ECO:0000256" key="5">
    <source>
        <dbReference type="SAM" id="MobiDB-lite"/>
    </source>
</evidence>
<keyword evidence="1" id="KW-0805">Transcription regulation</keyword>